<evidence type="ECO:0000313" key="1">
    <source>
        <dbReference type="EMBL" id="GGO70679.1"/>
    </source>
</evidence>
<organism evidence="1 2">
    <name type="scientific">Nonomuraea cavernae</name>
    <dbReference type="NCBI Taxonomy" id="2045107"/>
    <lineage>
        <taxon>Bacteria</taxon>
        <taxon>Bacillati</taxon>
        <taxon>Actinomycetota</taxon>
        <taxon>Actinomycetes</taxon>
        <taxon>Streptosporangiales</taxon>
        <taxon>Streptosporangiaceae</taxon>
        <taxon>Nonomuraea</taxon>
    </lineage>
</organism>
<dbReference type="RefSeq" id="WP_225263304.1">
    <property type="nucleotide sequence ID" value="NZ_BMNH01000009.1"/>
</dbReference>
<gene>
    <name evidence="1" type="ORF">GCM10012289_34640</name>
</gene>
<evidence type="ECO:0000313" key="2">
    <source>
        <dbReference type="Proteomes" id="UP000646523"/>
    </source>
</evidence>
<sequence length="93" mass="10627">MPLTPEQRAMRARLAAHVRWSKARDRSAELAKARETFMSRFEKEVDPNGEMTPETRALAAESARKAYFTRLAYRSARARSGRETRGREVDDAA</sequence>
<comment type="caution">
    <text evidence="1">The sequence shown here is derived from an EMBL/GenBank/DDBJ whole genome shotgun (WGS) entry which is preliminary data.</text>
</comment>
<reference evidence="1" key="2">
    <citation type="submission" date="2020-09" db="EMBL/GenBank/DDBJ databases">
        <authorList>
            <person name="Sun Q."/>
            <person name="Zhou Y."/>
        </authorList>
    </citation>
    <scope>NUCLEOTIDE SEQUENCE</scope>
    <source>
        <strain evidence="1">CGMCC 4.7368</strain>
    </source>
</reference>
<proteinExistence type="predicted"/>
<dbReference type="Proteomes" id="UP000646523">
    <property type="component" value="Unassembled WGS sequence"/>
</dbReference>
<protein>
    <submittedName>
        <fullName evidence="1">Uncharacterized protein</fullName>
    </submittedName>
</protein>
<name>A0A918DJT7_9ACTN</name>
<accession>A0A918DJT7</accession>
<dbReference type="EMBL" id="BMNH01000009">
    <property type="protein sequence ID" value="GGO70679.1"/>
    <property type="molecule type" value="Genomic_DNA"/>
</dbReference>
<dbReference type="AlphaFoldDB" id="A0A918DJT7"/>
<reference evidence="1" key="1">
    <citation type="journal article" date="2014" name="Int. J. Syst. Evol. Microbiol.">
        <title>Complete genome sequence of Corynebacterium casei LMG S-19264T (=DSM 44701T), isolated from a smear-ripened cheese.</title>
        <authorList>
            <consortium name="US DOE Joint Genome Institute (JGI-PGF)"/>
            <person name="Walter F."/>
            <person name="Albersmeier A."/>
            <person name="Kalinowski J."/>
            <person name="Ruckert C."/>
        </authorList>
    </citation>
    <scope>NUCLEOTIDE SEQUENCE</scope>
    <source>
        <strain evidence="1">CGMCC 4.7368</strain>
    </source>
</reference>
<keyword evidence="2" id="KW-1185">Reference proteome</keyword>